<dbReference type="PANTHER" id="PTHR12176">
    <property type="entry name" value="SAM-DEPENDENT METHYLTRANSFERASE SUPERFAMILY PROTEIN"/>
    <property type="match status" value="1"/>
</dbReference>
<reference evidence="5" key="1">
    <citation type="submission" date="2016-04" db="EMBL/GenBank/DDBJ databases">
        <authorList>
            <person name="Guldener U."/>
            <person name="Guldener U."/>
        </authorList>
    </citation>
    <scope>NUCLEOTIDE SEQUENCE [LARGE SCALE GENOMIC DNA]</scope>
    <source>
        <strain evidence="5">UB2112</strain>
    </source>
</reference>
<evidence type="ECO:0000256" key="3">
    <source>
        <dbReference type="ARBA" id="ARBA00022679"/>
    </source>
</evidence>
<sequence length="275" mass="30850">MSGSRATRPGAGGLPYHEASYWQNRFTTDPREASGFEWLSSSTSLISLLPQSLLLSSSPARILHIGVGTSRLSLELIQYYRQNAPENWKERAKQVVNVDFSEKSIGFQRHAEAVWLKQVGEDAGEETLMVYHVLDLLDYAEVDRELGGKGRKFDVVLDKSTSDSISTGEDIPLESIHKGKHHSSLMELTQGKKERRVATTKILGVNLASIVEKGGVWLCHSYSSDRWEDVIPGSNHVTEEEVWPWTETSKIPVPVKSSDPNAPQINHWIYTLHRT</sequence>
<comment type="similarity">
    <text evidence="1">Belongs to the methyltransferase superfamily.</text>
</comment>
<dbReference type="OrthoDB" id="411785at2759"/>
<dbReference type="Gene3D" id="3.40.50.150">
    <property type="entry name" value="Vaccinia Virus protein VP39"/>
    <property type="match status" value="1"/>
</dbReference>
<gene>
    <name evidence="4" type="ORF">UBRO_02842</name>
</gene>
<dbReference type="GO" id="GO:0008168">
    <property type="term" value="F:methyltransferase activity"/>
    <property type="evidence" value="ECO:0007669"/>
    <property type="project" value="UniProtKB-KW"/>
</dbReference>
<evidence type="ECO:0008006" key="6">
    <source>
        <dbReference type="Google" id="ProtNLM"/>
    </source>
</evidence>
<keyword evidence="3" id="KW-0808">Transferase</keyword>
<proteinExistence type="inferred from homology"/>
<dbReference type="Proteomes" id="UP000179920">
    <property type="component" value="Chromosome IV"/>
</dbReference>
<dbReference type="PANTHER" id="PTHR12176:SF84">
    <property type="entry name" value="METHYLTRANSFERASE DOMAIN-CONTAINING PROTEIN"/>
    <property type="match status" value="1"/>
</dbReference>
<dbReference type="InterPro" id="IPR051419">
    <property type="entry name" value="Lys/N-term_MeTrsfase_sf"/>
</dbReference>
<evidence type="ECO:0000313" key="4">
    <source>
        <dbReference type="EMBL" id="SAM81232.1"/>
    </source>
</evidence>
<dbReference type="SUPFAM" id="SSF53335">
    <property type="entry name" value="S-adenosyl-L-methionine-dependent methyltransferases"/>
    <property type="match status" value="1"/>
</dbReference>
<name>A0A1K0HAY1_9BASI</name>
<dbReference type="GO" id="GO:0032259">
    <property type="term" value="P:methylation"/>
    <property type="evidence" value="ECO:0007669"/>
    <property type="project" value="UniProtKB-KW"/>
</dbReference>
<dbReference type="EMBL" id="LT558120">
    <property type="protein sequence ID" value="SAM81232.1"/>
    <property type="molecule type" value="Genomic_DNA"/>
</dbReference>
<evidence type="ECO:0000313" key="5">
    <source>
        <dbReference type="Proteomes" id="UP000179920"/>
    </source>
</evidence>
<dbReference type="InterPro" id="IPR029063">
    <property type="entry name" value="SAM-dependent_MTases_sf"/>
</dbReference>
<organism evidence="4 5">
    <name type="scientific">Ustilago bromivora</name>
    <dbReference type="NCBI Taxonomy" id="307758"/>
    <lineage>
        <taxon>Eukaryota</taxon>
        <taxon>Fungi</taxon>
        <taxon>Dikarya</taxon>
        <taxon>Basidiomycota</taxon>
        <taxon>Ustilaginomycotina</taxon>
        <taxon>Ustilaginomycetes</taxon>
        <taxon>Ustilaginales</taxon>
        <taxon>Ustilaginaceae</taxon>
        <taxon>Ustilago</taxon>
    </lineage>
</organism>
<accession>A0A1K0HAY1</accession>
<dbReference type="AlphaFoldDB" id="A0A1K0HAY1"/>
<evidence type="ECO:0000256" key="2">
    <source>
        <dbReference type="ARBA" id="ARBA00022603"/>
    </source>
</evidence>
<protein>
    <recommendedName>
        <fullName evidence="6">Methyltransferase domain-containing protein</fullName>
    </recommendedName>
</protein>
<keyword evidence="2" id="KW-0489">Methyltransferase</keyword>
<evidence type="ECO:0000256" key="1">
    <source>
        <dbReference type="ARBA" id="ARBA00008361"/>
    </source>
</evidence>